<dbReference type="InterPro" id="IPR023370">
    <property type="entry name" value="TrmO-like_N"/>
</dbReference>
<keyword evidence="6" id="KW-1185">Reference proteome</keyword>
<dbReference type="InterPro" id="IPR040372">
    <property type="entry name" value="YaeB-like"/>
</dbReference>
<sequence length="353" mass="39711">MEGRLLFLCSVAVGVELAQIKKKKEEIEVQLREESLARREIETNREADRRGRIEAERALRAAIQKTPNTAEGYDTSDIKPIGTGYVKSCFKQRYGTPRQGILVPDSRATITLLPRHNGIESLSNLTDFSHAWIIFIFHDNTNSAQELKKNLLKKQLANTNLSNVKSKVKPPRLDGAKVGLFSTRHSSESIDSTPHRPNAIGLSVAKVEGLDSKGTLILSGLDLLEGTPILDIKPYVKEYDSLPDAHTADWIQTPKVESFKGVQWTEKAERQFEKNKGSLSLYQGIPESLRNAINQVLLLDIRTQHERQNKARETPNLTHTFRIDSLLVEFTVRDDYAVVLSIHSADQPINKNE</sequence>
<dbReference type="Proteomes" id="UP000241769">
    <property type="component" value="Unassembled WGS sequence"/>
</dbReference>
<comment type="similarity">
    <text evidence="2">Belongs to the tRNA methyltransferase O family.</text>
</comment>
<dbReference type="Gene3D" id="2.40.30.70">
    <property type="entry name" value="YaeB-like"/>
    <property type="match status" value="1"/>
</dbReference>
<dbReference type="InterPro" id="IPR036414">
    <property type="entry name" value="YaeB_N_sf"/>
</dbReference>
<dbReference type="CDD" id="cd09281">
    <property type="entry name" value="UPF0066"/>
    <property type="match status" value="1"/>
</dbReference>
<dbReference type="AlphaFoldDB" id="A0A2P6NTF0"/>
<organism evidence="5 6">
    <name type="scientific">Planoprotostelium fungivorum</name>
    <dbReference type="NCBI Taxonomy" id="1890364"/>
    <lineage>
        <taxon>Eukaryota</taxon>
        <taxon>Amoebozoa</taxon>
        <taxon>Evosea</taxon>
        <taxon>Variosea</taxon>
        <taxon>Cavosteliida</taxon>
        <taxon>Cavosteliaceae</taxon>
        <taxon>Planoprotostelium</taxon>
    </lineage>
</organism>
<dbReference type="STRING" id="1890364.A0A2P6NTF0"/>
<dbReference type="InParanoid" id="A0A2P6NTF0"/>
<name>A0A2P6NTF0_9EUKA</name>
<feature type="coiled-coil region" evidence="3">
    <location>
        <begin position="17"/>
        <end position="44"/>
    </location>
</feature>
<comment type="caution">
    <text evidence="5">The sequence shown here is derived from an EMBL/GenBank/DDBJ whole genome shotgun (WGS) entry which is preliminary data.</text>
</comment>
<dbReference type="Gene3D" id="3.30.2310.10">
    <property type="entry name" value="YaeB-like"/>
    <property type="match status" value="1"/>
</dbReference>
<keyword evidence="3" id="KW-0175">Coiled coil</keyword>
<dbReference type="PANTHER" id="PTHR12818:SF0">
    <property type="entry name" value="TRNA (ADENINE(37)-N6)-METHYLTRANSFERASE"/>
    <property type="match status" value="1"/>
</dbReference>
<dbReference type="PANTHER" id="PTHR12818">
    <property type="entry name" value="TRNA (ADENINE(37)-N6)-METHYLTRANSFERASE"/>
    <property type="match status" value="1"/>
</dbReference>
<evidence type="ECO:0000256" key="2">
    <source>
        <dbReference type="ARBA" id="ARBA00033753"/>
    </source>
</evidence>
<dbReference type="OrthoDB" id="4882at2759"/>
<evidence type="ECO:0000313" key="5">
    <source>
        <dbReference type="EMBL" id="PRP87221.1"/>
    </source>
</evidence>
<evidence type="ECO:0000259" key="4">
    <source>
        <dbReference type="PROSITE" id="PS51668"/>
    </source>
</evidence>
<keyword evidence="1" id="KW-0949">S-adenosyl-L-methionine</keyword>
<protein>
    <recommendedName>
        <fullName evidence="4">TsaA-like domain-containing protein</fullName>
    </recommendedName>
</protein>
<dbReference type="Pfam" id="PF01980">
    <property type="entry name" value="TrmO_N"/>
    <property type="match status" value="1"/>
</dbReference>
<dbReference type="InterPro" id="IPR036413">
    <property type="entry name" value="YaeB-like_sf"/>
</dbReference>
<evidence type="ECO:0000313" key="6">
    <source>
        <dbReference type="Proteomes" id="UP000241769"/>
    </source>
</evidence>
<feature type="domain" description="TsaA-like" evidence="4">
    <location>
        <begin position="78"/>
        <end position="244"/>
    </location>
</feature>
<evidence type="ECO:0000256" key="3">
    <source>
        <dbReference type="SAM" id="Coils"/>
    </source>
</evidence>
<dbReference type="EMBL" id="MDYQ01000022">
    <property type="protein sequence ID" value="PRP87221.1"/>
    <property type="molecule type" value="Genomic_DNA"/>
</dbReference>
<proteinExistence type="inferred from homology"/>
<reference evidence="5 6" key="1">
    <citation type="journal article" date="2018" name="Genome Biol. Evol.">
        <title>Multiple Roots of Fruiting Body Formation in Amoebozoa.</title>
        <authorList>
            <person name="Hillmann F."/>
            <person name="Forbes G."/>
            <person name="Novohradska S."/>
            <person name="Ferling I."/>
            <person name="Riege K."/>
            <person name="Groth M."/>
            <person name="Westermann M."/>
            <person name="Marz M."/>
            <person name="Spaller T."/>
            <person name="Winckler T."/>
            <person name="Schaap P."/>
            <person name="Glockner G."/>
        </authorList>
    </citation>
    <scope>NUCLEOTIDE SEQUENCE [LARGE SCALE GENOMIC DNA]</scope>
    <source>
        <strain evidence="5 6">Jena</strain>
    </source>
</reference>
<gene>
    <name evidence="5" type="ORF">PROFUN_01483</name>
</gene>
<dbReference type="PROSITE" id="PS51668">
    <property type="entry name" value="TSAA_2"/>
    <property type="match status" value="1"/>
</dbReference>
<accession>A0A2P6NTF0</accession>
<dbReference type="SUPFAM" id="SSF118196">
    <property type="entry name" value="YaeB-like"/>
    <property type="match status" value="1"/>
</dbReference>
<evidence type="ECO:0000256" key="1">
    <source>
        <dbReference type="ARBA" id="ARBA00022691"/>
    </source>
</evidence>